<organism evidence="3 4">
    <name type="scientific">Prototheca wickerhamii</name>
    <dbReference type="NCBI Taxonomy" id="3111"/>
    <lineage>
        <taxon>Eukaryota</taxon>
        <taxon>Viridiplantae</taxon>
        <taxon>Chlorophyta</taxon>
        <taxon>core chlorophytes</taxon>
        <taxon>Trebouxiophyceae</taxon>
        <taxon>Chlorellales</taxon>
        <taxon>Chlorellaceae</taxon>
        <taxon>Prototheca</taxon>
    </lineage>
</organism>
<feature type="transmembrane region" description="Helical" evidence="2">
    <location>
        <begin position="80"/>
        <end position="101"/>
    </location>
</feature>
<feature type="region of interest" description="Disordered" evidence="1">
    <location>
        <begin position="756"/>
        <end position="871"/>
    </location>
</feature>
<keyword evidence="2" id="KW-0812">Transmembrane</keyword>
<sequence>MRKDISAFRHTQYAVYVVVIFAFLCVLIDSAQGVVERFNLNRRWYYLFGATCTFAYLYVRPQIRIRLGSASRAQINWSTLYIAWLCSAVFYHLPSLDSLGIDLRGDLSILLITFLLSVVTLGVAAALHAAALALGWIHPWLAHSSTASVVVLHAMNLALACSTYHSFCETGAPRRPRPDAAPASAASWAAAALRRVLTFSSADKSPWRRAVCERWLAPVPVDAFPAFGAWVIYADDSSGPQTVSPIFTLWLTIAAMLGVTCLADYSASALVHQAATEARLKEAAASEIRRASRRVRRRSAGSTYDLLANKKGADENGMMPARSSFDVLMRTMSSVGNLWSPRKLRAASSLLLFRDDFGLDFGRGWGGTGTSGEASPKTPDALARARRGARPRRRRTPRRRARDGAPQDGDGFTFEHLADRGELWFDFCADTGDGGDSTYAVARCLAAPSVTDERAEPGAAGRPLSEDERRLARALDVRGRPAGDGDEAAAGARRQKARLRTLPRGKLLLHGGDLAYPNPTEETYRTRLFSVYEAALPPPHHARRGTLVASKPDVGRGLSVPPPRCLPGCPRRGEAPDATGGSAGSLASAAHAPGACGLCRKAAALRRYEGPSAFAIPGNHDWIDGLETFSRHVLHRGWLGGWLLPQEKSYWALRLPCGWWALGLDLALVDDIDTAQYGYFARVAEARMGPDDRAILIMHCPRWLVDWFWGTTSAANLRQLIRGPLRGRARVAVAGDLHFYMRHSFHAYDAASPAASVAGTPAGASPRAAPRPAPAARPRRCRRRTPPAGMRARRGGGGGGSAASLGPGLPHANGSALGSSSSLRKRADAATSRAMDRSTDASGRPAAASQSNGVEAQTAGSSPRPARSAFQEQMQARLELGRSSSASALHDGLAAATPFAAAPPPALDETDSSAATTTQDLGPLPALTPILTGPRGNSAALNSDDEGQAGAAARFWRTAPRPAGARAPAGRRRTRAAAPTPRASWAGRRGAGRGAAPAPGWRLTDPEHLIVSGSGGAFAPDARGLAASRPRSEGEAIPDPPIGEYRCEAAFPAAATSLELGKRNLHMFRNMNSRFDIIGGALYYLLVVSVIPRCGRMSRVVEAPSLAEGALLLWEALWGTVAEIVLESYVSLAALLVLLALALGFAGTGGVGARGDVTPADRQKPELQGSGLAVRARVGGFSTRIAFAGLHVVAHVVAAVSLLLLLELGIETVIRHEHLGREGYHSLYKWYRAYEAQHFPDPFGVRALAERLTLGLYPELIRWSMAAYDIPEAIAVARGQLCETGPALTRLQALGFYGGMLAYYWLLATPTVALLFGAYLYVCVNWFGVHYDEAFSSLQVPDHKGFLRLHITRAGDLEVFSLGLDAVPGAWREDPAWREAGGARRRRRRRRVEGAHALALGPRRAARRLPRAWPRARAPAARRRLPVCAPAARTHVMMRRGDCDSLVHRCLDHVPTMYGCDDYPLRKYAMLRGSQRSGAVFCIFCCLSSSCRSSPTTRDQRHVTMAMRIAMAEESLVDICTHHMVWWAGILNTCRDLGSS</sequence>
<evidence type="ECO:0000313" key="4">
    <source>
        <dbReference type="Proteomes" id="UP001255856"/>
    </source>
</evidence>
<feature type="transmembrane region" description="Helical" evidence="2">
    <location>
        <begin position="1302"/>
        <end position="1322"/>
    </location>
</feature>
<feature type="region of interest" description="Disordered" evidence="1">
    <location>
        <begin position="961"/>
        <end position="1004"/>
    </location>
</feature>
<name>A0AAD9IMB1_PROWI</name>
<feature type="compositionally biased region" description="Low complexity" evidence="1">
    <location>
        <begin position="976"/>
        <end position="1002"/>
    </location>
</feature>
<keyword evidence="2" id="KW-0472">Membrane</keyword>
<feature type="transmembrane region" description="Helical" evidence="2">
    <location>
        <begin position="107"/>
        <end position="137"/>
    </location>
</feature>
<evidence type="ECO:0000256" key="2">
    <source>
        <dbReference type="SAM" id="Phobius"/>
    </source>
</evidence>
<accession>A0AAD9IMB1</accession>
<dbReference type="PANTHER" id="PTHR34211">
    <property type="entry name" value="CALCINEURIN-LIKE METALLO-PHOSPHOESTERASE SUPERFAMILY PROTEIN"/>
    <property type="match status" value="1"/>
</dbReference>
<feature type="region of interest" description="Disordered" evidence="1">
    <location>
        <begin position="366"/>
        <end position="412"/>
    </location>
</feature>
<dbReference type="EMBL" id="JASFZW010000002">
    <property type="protein sequence ID" value="KAK2079809.1"/>
    <property type="molecule type" value="Genomic_DNA"/>
</dbReference>
<evidence type="ECO:0000256" key="1">
    <source>
        <dbReference type="SAM" id="MobiDB-lite"/>
    </source>
</evidence>
<feature type="region of interest" description="Disordered" evidence="1">
    <location>
        <begin position="899"/>
        <end position="925"/>
    </location>
</feature>
<keyword evidence="4" id="KW-1185">Reference proteome</keyword>
<gene>
    <name evidence="3" type="ORF">QBZ16_002204</name>
</gene>
<feature type="transmembrane region" description="Helical" evidence="2">
    <location>
        <begin position="1132"/>
        <end position="1153"/>
    </location>
</feature>
<comment type="caution">
    <text evidence="3">The sequence shown here is derived from an EMBL/GenBank/DDBJ whole genome shotgun (WGS) entry which is preliminary data.</text>
</comment>
<feature type="compositionally biased region" description="Basic residues" evidence="1">
    <location>
        <begin position="384"/>
        <end position="401"/>
    </location>
</feature>
<dbReference type="PANTHER" id="PTHR34211:SF3">
    <property type="entry name" value="CALCINEURIN-LIKE METALLO-PHOSPHOESTERASE SUPERFAMILY PROTEIN"/>
    <property type="match status" value="1"/>
</dbReference>
<feature type="transmembrane region" description="Helical" evidence="2">
    <location>
        <begin position="12"/>
        <end position="31"/>
    </location>
</feature>
<protein>
    <recommendedName>
        <fullName evidence="5">Calcineurin-like phosphoesterase domain-containing protein</fullName>
    </recommendedName>
</protein>
<feature type="transmembrane region" description="Helical" evidence="2">
    <location>
        <begin position="1077"/>
        <end position="1094"/>
    </location>
</feature>
<evidence type="ECO:0008006" key="5">
    <source>
        <dbReference type="Google" id="ProtNLM"/>
    </source>
</evidence>
<dbReference type="Proteomes" id="UP001255856">
    <property type="component" value="Unassembled WGS sequence"/>
</dbReference>
<dbReference type="InterPro" id="IPR029052">
    <property type="entry name" value="Metallo-depent_PP-like"/>
</dbReference>
<feature type="compositionally biased region" description="Polar residues" evidence="1">
    <location>
        <begin position="848"/>
        <end position="861"/>
    </location>
</feature>
<keyword evidence="2" id="KW-1133">Transmembrane helix</keyword>
<feature type="compositionally biased region" description="Low complexity" evidence="1">
    <location>
        <begin position="802"/>
        <end position="822"/>
    </location>
</feature>
<feature type="transmembrane region" description="Helical" evidence="2">
    <location>
        <begin position="149"/>
        <end position="167"/>
    </location>
</feature>
<feature type="transmembrane region" description="Helical" evidence="2">
    <location>
        <begin position="43"/>
        <end position="59"/>
    </location>
</feature>
<feature type="region of interest" description="Disordered" evidence="1">
    <location>
        <begin position="551"/>
        <end position="584"/>
    </location>
</feature>
<evidence type="ECO:0000313" key="3">
    <source>
        <dbReference type="EMBL" id="KAK2079809.1"/>
    </source>
</evidence>
<feature type="compositionally biased region" description="Low complexity" evidence="1">
    <location>
        <begin position="756"/>
        <end position="768"/>
    </location>
</feature>
<reference evidence="3" key="1">
    <citation type="submission" date="2021-01" db="EMBL/GenBank/DDBJ databases">
        <authorList>
            <person name="Eckstrom K.M.E."/>
        </authorList>
    </citation>
    <scope>NUCLEOTIDE SEQUENCE</scope>
    <source>
        <strain evidence="3">UVCC 0001</strain>
    </source>
</reference>
<proteinExistence type="predicted"/>
<feature type="transmembrane region" description="Helical" evidence="2">
    <location>
        <begin position="1185"/>
        <end position="1206"/>
    </location>
</feature>
<dbReference type="SUPFAM" id="SSF56300">
    <property type="entry name" value="Metallo-dependent phosphatases"/>
    <property type="match status" value="1"/>
</dbReference>